<dbReference type="EMBL" id="KN833708">
    <property type="protein sequence ID" value="KIK25406.1"/>
    <property type="molecule type" value="Genomic_DNA"/>
</dbReference>
<keyword evidence="2" id="KW-1185">Reference proteome</keyword>
<dbReference type="Proteomes" id="UP000054018">
    <property type="component" value="Unassembled WGS sequence"/>
</dbReference>
<name>A0A0C9Z7S7_9AGAM</name>
<proteinExistence type="predicted"/>
<dbReference type="AlphaFoldDB" id="A0A0C9Z7S7"/>
<reference evidence="1 2" key="1">
    <citation type="submission" date="2014-04" db="EMBL/GenBank/DDBJ databases">
        <authorList>
            <consortium name="DOE Joint Genome Institute"/>
            <person name="Kuo A."/>
            <person name="Kohler A."/>
            <person name="Costa M.D."/>
            <person name="Nagy L.G."/>
            <person name="Floudas D."/>
            <person name="Copeland A."/>
            <person name="Barry K.W."/>
            <person name="Cichocki N."/>
            <person name="Veneault-Fourrey C."/>
            <person name="LaButti K."/>
            <person name="Lindquist E.A."/>
            <person name="Lipzen A."/>
            <person name="Lundell T."/>
            <person name="Morin E."/>
            <person name="Murat C."/>
            <person name="Sun H."/>
            <person name="Tunlid A."/>
            <person name="Henrissat B."/>
            <person name="Grigoriev I.V."/>
            <person name="Hibbett D.S."/>
            <person name="Martin F."/>
            <person name="Nordberg H.P."/>
            <person name="Cantor M.N."/>
            <person name="Hua S.X."/>
        </authorList>
    </citation>
    <scope>NUCLEOTIDE SEQUENCE [LARGE SCALE GENOMIC DNA]</scope>
    <source>
        <strain evidence="1 2">441</strain>
    </source>
</reference>
<reference evidence="2" key="2">
    <citation type="submission" date="2015-01" db="EMBL/GenBank/DDBJ databases">
        <title>Evolutionary Origins and Diversification of the Mycorrhizal Mutualists.</title>
        <authorList>
            <consortium name="DOE Joint Genome Institute"/>
            <consortium name="Mycorrhizal Genomics Consortium"/>
            <person name="Kohler A."/>
            <person name="Kuo A."/>
            <person name="Nagy L.G."/>
            <person name="Floudas D."/>
            <person name="Copeland A."/>
            <person name="Barry K.W."/>
            <person name="Cichocki N."/>
            <person name="Veneault-Fourrey C."/>
            <person name="LaButti K."/>
            <person name="Lindquist E.A."/>
            <person name="Lipzen A."/>
            <person name="Lundell T."/>
            <person name="Morin E."/>
            <person name="Murat C."/>
            <person name="Riley R."/>
            <person name="Ohm R."/>
            <person name="Sun H."/>
            <person name="Tunlid A."/>
            <person name="Henrissat B."/>
            <person name="Grigoriev I.V."/>
            <person name="Hibbett D.S."/>
            <person name="Martin F."/>
        </authorList>
    </citation>
    <scope>NUCLEOTIDE SEQUENCE [LARGE SCALE GENOMIC DNA]</scope>
    <source>
        <strain evidence="2">441</strain>
    </source>
</reference>
<feature type="non-terminal residue" evidence="1">
    <location>
        <position position="75"/>
    </location>
</feature>
<accession>A0A0C9Z7S7</accession>
<evidence type="ECO:0000313" key="2">
    <source>
        <dbReference type="Proteomes" id="UP000054018"/>
    </source>
</evidence>
<dbReference type="STRING" id="765257.A0A0C9Z7S7"/>
<dbReference type="HOGENOM" id="CLU_190136_0_0_1"/>
<protein>
    <submittedName>
        <fullName evidence="1">Uncharacterized protein</fullName>
    </submittedName>
</protein>
<dbReference type="OrthoDB" id="3269417at2759"/>
<sequence length="75" mass="8806">QVKVATAQKFIYEEQYVVDAAQVKRLLKDESLVPTENAFSTRLFPLKFDFFLMLVVDLLREFELGVWKGIFIHLL</sequence>
<gene>
    <name evidence="1" type="ORF">PISMIDRAFT_71054</name>
</gene>
<organism evidence="1 2">
    <name type="scientific">Pisolithus microcarpus 441</name>
    <dbReference type="NCBI Taxonomy" id="765257"/>
    <lineage>
        <taxon>Eukaryota</taxon>
        <taxon>Fungi</taxon>
        <taxon>Dikarya</taxon>
        <taxon>Basidiomycota</taxon>
        <taxon>Agaricomycotina</taxon>
        <taxon>Agaricomycetes</taxon>
        <taxon>Agaricomycetidae</taxon>
        <taxon>Boletales</taxon>
        <taxon>Sclerodermatineae</taxon>
        <taxon>Pisolithaceae</taxon>
        <taxon>Pisolithus</taxon>
    </lineage>
</organism>
<evidence type="ECO:0000313" key="1">
    <source>
        <dbReference type="EMBL" id="KIK25406.1"/>
    </source>
</evidence>
<feature type="non-terminal residue" evidence="1">
    <location>
        <position position="1"/>
    </location>
</feature>